<dbReference type="AlphaFoldDB" id="A0A384K7U6"/>
<dbReference type="Pfam" id="PF02902">
    <property type="entry name" value="Peptidase_C48"/>
    <property type="match status" value="1"/>
</dbReference>
<dbReference type="InterPro" id="IPR038765">
    <property type="entry name" value="Papain-like_cys_pep_sf"/>
</dbReference>
<keyword evidence="3" id="KW-0378">Hydrolase</keyword>
<dbReference type="PANTHER" id="PTHR46915:SF2">
    <property type="entry name" value="UBIQUITIN-LIKE PROTEASE 4"/>
    <property type="match status" value="1"/>
</dbReference>
<name>A0A384K7U6_BOTFB</name>
<reference evidence="8 9" key="1">
    <citation type="journal article" date="2011" name="PLoS Genet.">
        <title>Genomic analysis of the necrotrophic fungal pathogens Sclerotinia sclerotiorum and Botrytis cinerea.</title>
        <authorList>
            <person name="Amselem J."/>
            <person name="Cuomo C.A."/>
            <person name="van Kan J.A."/>
            <person name="Viaud M."/>
            <person name="Benito E.P."/>
            <person name="Couloux A."/>
            <person name="Coutinho P.M."/>
            <person name="de Vries R.P."/>
            <person name="Dyer P.S."/>
            <person name="Fillinger S."/>
            <person name="Fournier E."/>
            <person name="Gout L."/>
            <person name="Hahn M."/>
            <person name="Kohn L."/>
            <person name="Lapalu N."/>
            <person name="Plummer K.M."/>
            <person name="Pradier J.M."/>
            <person name="Quevillon E."/>
            <person name="Sharon A."/>
            <person name="Simon A."/>
            <person name="ten Have A."/>
            <person name="Tudzynski B."/>
            <person name="Tudzynski P."/>
            <person name="Wincker P."/>
            <person name="Andrew M."/>
            <person name="Anthouard V."/>
            <person name="Beever R.E."/>
            <person name="Beffa R."/>
            <person name="Benoit I."/>
            <person name="Bouzid O."/>
            <person name="Brault B."/>
            <person name="Chen Z."/>
            <person name="Choquer M."/>
            <person name="Collemare J."/>
            <person name="Cotton P."/>
            <person name="Danchin E.G."/>
            <person name="Da Silva C."/>
            <person name="Gautier A."/>
            <person name="Giraud C."/>
            <person name="Giraud T."/>
            <person name="Gonzalez C."/>
            <person name="Grossetete S."/>
            <person name="Guldener U."/>
            <person name="Henrissat B."/>
            <person name="Howlett B.J."/>
            <person name="Kodira C."/>
            <person name="Kretschmer M."/>
            <person name="Lappartient A."/>
            <person name="Leroch M."/>
            <person name="Levis C."/>
            <person name="Mauceli E."/>
            <person name="Neuveglise C."/>
            <person name="Oeser B."/>
            <person name="Pearson M."/>
            <person name="Poulain J."/>
            <person name="Poussereau N."/>
            <person name="Quesneville H."/>
            <person name="Rascle C."/>
            <person name="Schumacher J."/>
            <person name="Segurens B."/>
            <person name="Sexton A."/>
            <person name="Silva E."/>
            <person name="Sirven C."/>
            <person name="Soanes D.M."/>
            <person name="Talbot N.J."/>
            <person name="Templeton M."/>
            <person name="Yandava C."/>
            <person name="Yarden O."/>
            <person name="Zeng Q."/>
            <person name="Rollins J.A."/>
            <person name="Lebrun M.H."/>
            <person name="Dickman M."/>
        </authorList>
    </citation>
    <scope>NUCLEOTIDE SEQUENCE [LARGE SCALE GENOMIC DNA]</scope>
    <source>
        <strain evidence="8 9">B05.10</strain>
    </source>
</reference>
<dbReference type="GeneID" id="36395037"/>
<dbReference type="SUPFAM" id="SSF54001">
    <property type="entry name" value="Cysteine proteinases"/>
    <property type="match status" value="1"/>
</dbReference>
<dbReference type="GO" id="GO:0006508">
    <property type="term" value="P:proteolysis"/>
    <property type="evidence" value="ECO:0007669"/>
    <property type="project" value="UniProtKB-KW"/>
</dbReference>
<feature type="region of interest" description="Disordered" evidence="6">
    <location>
        <begin position="367"/>
        <end position="432"/>
    </location>
</feature>
<evidence type="ECO:0000313" key="9">
    <source>
        <dbReference type="Proteomes" id="UP000001798"/>
    </source>
</evidence>
<organism evidence="8 9">
    <name type="scientific">Botryotinia fuckeliana (strain B05.10)</name>
    <name type="common">Noble rot fungus</name>
    <name type="synonym">Botrytis cinerea</name>
    <dbReference type="NCBI Taxonomy" id="332648"/>
    <lineage>
        <taxon>Eukaryota</taxon>
        <taxon>Fungi</taxon>
        <taxon>Dikarya</taxon>
        <taxon>Ascomycota</taxon>
        <taxon>Pezizomycotina</taxon>
        <taxon>Leotiomycetes</taxon>
        <taxon>Helotiales</taxon>
        <taxon>Sclerotiniaceae</taxon>
        <taxon>Botrytis</taxon>
    </lineage>
</organism>
<gene>
    <name evidence="8" type="ORF">BCIN_18g00060</name>
</gene>
<evidence type="ECO:0000256" key="5">
    <source>
        <dbReference type="SAM" id="Coils"/>
    </source>
</evidence>
<dbReference type="Proteomes" id="UP000001798">
    <property type="component" value="Chromosome 18"/>
</dbReference>
<feature type="region of interest" description="Disordered" evidence="6">
    <location>
        <begin position="253"/>
        <end position="295"/>
    </location>
</feature>
<proteinExistence type="inferred from homology"/>
<keyword evidence="5" id="KW-0175">Coiled coil</keyword>
<feature type="compositionally biased region" description="Polar residues" evidence="6">
    <location>
        <begin position="373"/>
        <end position="391"/>
    </location>
</feature>
<dbReference type="KEGG" id="bfu:BCIN_18g00060"/>
<dbReference type="VEuPathDB" id="FungiDB:Bcin18g00060"/>
<evidence type="ECO:0000256" key="6">
    <source>
        <dbReference type="SAM" id="MobiDB-lite"/>
    </source>
</evidence>
<dbReference type="RefSeq" id="XP_024554086.1">
    <property type="nucleotide sequence ID" value="XM_024698269.1"/>
</dbReference>
<feature type="coiled-coil region" evidence="5">
    <location>
        <begin position="1086"/>
        <end position="1124"/>
    </location>
</feature>
<reference evidence="8 9" key="3">
    <citation type="journal article" date="2017" name="Mol. Plant Pathol.">
        <title>A gapless genome sequence of the fungus Botrytis cinerea.</title>
        <authorList>
            <person name="Van Kan J.A."/>
            <person name="Stassen J.H."/>
            <person name="Mosbach A."/>
            <person name="Van Der Lee T.A."/>
            <person name="Faino L."/>
            <person name="Farmer A.D."/>
            <person name="Papasotiriou D.G."/>
            <person name="Zhou S."/>
            <person name="Seidl M.F."/>
            <person name="Cottam E."/>
            <person name="Edel D."/>
            <person name="Hahn M."/>
            <person name="Schwartz D.C."/>
            <person name="Dietrich R.A."/>
            <person name="Widdison S."/>
            <person name="Scalliet G."/>
        </authorList>
    </citation>
    <scope>NUCLEOTIDE SEQUENCE [LARGE SCALE GENOMIC DNA]</scope>
    <source>
        <strain evidence="8 9">B05.10</strain>
    </source>
</reference>
<evidence type="ECO:0000256" key="2">
    <source>
        <dbReference type="ARBA" id="ARBA00022670"/>
    </source>
</evidence>
<dbReference type="PROSITE" id="PS50600">
    <property type="entry name" value="ULP_PROTEASE"/>
    <property type="match status" value="1"/>
</dbReference>
<reference evidence="8 9" key="2">
    <citation type="journal article" date="2012" name="Eukaryot. Cell">
        <title>Genome update of Botrytis cinerea strains B05.10 and T4.</title>
        <authorList>
            <person name="Staats M."/>
            <person name="van Kan J.A."/>
        </authorList>
    </citation>
    <scope>NUCLEOTIDE SEQUENCE [LARGE SCALE GENOMIC DNA]</scope>
    <source>
        <strain evidence="8 9">B05.10</strain>
    </source>
</reference>
<sequence length="1217" mass="138582">MNATSNSTSDIFIPSQPIDSLLTGTVIQSQRRRRLSQLPPSSPPPPPPAHFLPPSPSSTLSPSDLQSPFQKFLKSYQTFALNIKETHTYWLSLRTQYVDQISHQDRKWTSPYLSFGRWLTQTYHEITRDMIISMIKYEFENEYTNKLGRKVKAEVRKLAKRLEVTIWDLHFALGRDVLVSMRALVALNGLCRKINETEGKLGLRLEGLIPKLEEQVWLRYQARAQHACADMTRFAPADVLKACAAMKVNNLGAGGINDDSEEGEKEEKNREGNGEGEILNKIQSTSEGLAKSDSEGWVPEFRKEYLPVGDSDNIKETVDSRDAANGTMKIEGSENKQGGFTNDISACFPESIIIGKIEKDGLGEMAMGKGTVMSGQMNGQTSGQKTAQQSEDSPKDNDENKRNNELSKEEDDYDDGYGYDGFDTSTDGDESMDFTEVADNTIHEFQKAFGSHIQDRRSFDSNAPGSKALTPVPTCHHDKSNVEEGFENILDSISGPNSSDATPTRRHFTMRNKKKRTNYSIPKISKVAEDQYIHEPDTPEVPRHAIVERGYESDREEVIYKTSNTFINLVTPDNTSTRRVSPLQFQKAQIPDSNHKKLWGRPGDLIFCSKTSTSDTSVVISLDKEVPKLQPGQWLNDELINLYLFWLYKNNAHTNISIFNSFLYSQLMRDSNSMRNRTLSKTWFESTEWIIIPICEASHWYVVIVGNFSMLQPGARSDPKAPFLIVLDSIGGNETQYSAMKKRIVNFLKGEAQIVWGPSFKEFEFLPVKRFLKQSNGTDCGLYLLEHVERFLKHPRGFLEEVLGVDGDLKMEMSNHFDPLKKRKDLMDLIFMLKKDQDRWEDFEERKKGGWDNSRIDVQREDVVVQIGDDRSLHHSQISESPMGNFQSLHRIQASKPSPLYTSTQNPRISHPSVKVTDSMLVLASDFEFGPGKEISSPKTQKEVPAISLDKGQMIHDISSPARPMTLNSIHTYSSLTLDTITSKLTKQSSIFQHHLQLVQFSGHISSTMRPTFNEQSIWKEMPTQSPSSLTPSMLSLNPNISVKEYRKRKREEEERTIEPFCSLVIEKEEELRKEYKASLKLTEGLEDLDREVSAFEDVLKKTIEKKSEDMKQLEKLWDRLHEDEVVRNMFGDKWEKDVGEKRAGLQNEMMLLREELKGSEGVRRAMKGWVDNSRILVGLVGGDLMRAEKLREEVRGLVEEERKGEGRGEIRWGRSD</sequence>
<accession>A0A384K7U6</accession>
<feature type="compositionally biased region" description="Acidic residues" evidence="6">
    <location>
        <begin position="408"/>
        <end position="417"/>
    </location>
</feature>
<evidence type="ECO:0000313" key="8">
    <source>
        <dbReference type="EMBL" id="ATZ58888.1"/>
    </source>
</evidence>
<dbReference type="GO" id="GO:0019783">
    <property type="term" value="F:ubiquitin-like protein peptidase activity"/>
    <property type="evidence" value="ECO:0007669"/>
    <property type="project" value="UniProtKB-ARBA"/>
</dbReference>
<protein>
    <recommendedName>
        <fullName evidence="7">Ubiquitin-like protease family profile domain-containing protein</fullName>
    </recommendedName>
</protein>
<dbReference type="InterPro" id="IPR003653">
    <property type="entry name" value="Peptidase_C48_C"/>
</dbReference>
<keyword evidence="2" id="KW-0645">Protease</keyword>
<feature type="region of interest" description="Disordered" evidence="6">
    <location>
        <begin position="29"/>
        <end position="64"/>
    </location>
</feature>
<feature type="compositionally biased region" description="Basic and acidic residues" evidence="6">
    <location>
        <begin position="312"/>
        <end position="322"/>
    </location>
</feature>
<feature type="domain" description="Ubiquitin-like protease family profile" evidence="7">
    <location>
        <begin position="619"/>
        <end position="791"/>
    </location>
</feature>
<dbReference type="OrthoDB" id="5245270at2759"/>
<dbReference type="GO" id="GO:0008234">
    <property type="term" value="F:cysteine-type peptidase activity"/>
    <property type="evidence" value="ECO:0007669"/>
    <property type="project" value="UniProtKB-KW"/>
</dbReference>
<feature type="compositionally biased region" description="Pro residues" evidence="6">
    <location>
        <begin position="40"/>
        <end position="56"/>
    </location>
</feature>
<evidence type="ECO:0000256" key="3">
    <source>
        <dbReference type="ARBA" id="ARBA00022801"/>
    </source>
</evidence>
<evidence type="ECO:0000256" key="1">
    <source>
        <dbReference type="ARBA" id="ARBA00005234"/>
    </source>
</evidence>
<evidence type="ECO:0000256" key="4">
    <source>
        <dbReference type="ARBA" id="ARBA00022807"/>
    </source>
</evidence>
<evidence type="ECO:0000259" key="7">
    <source>
        <dbReference type="PROSITE" id="PS50600"/>
    </source>
</evidence>
<feature type="compositionally biased region" description="Basic and acidic residues" evidence="6">
    <location>
        <begin position="392"/>
        <end position="407"/>
    </location>
</feature>
<dbReference type="GO" id="GO:0016926">
    <property type="term" value="P:protein desumoylation"/>
    <property type="evidence" value="ECO:0007669"/>
    <property type="project" value="UniProtKB-ARBA"/>
</dbReference>
<dbReference type="PANTHER" id="PTHR46915">
    <property type="entry name" value="UBIQUITIN-LIKE PROTEASE 4-RELATED"/>
    <property type="match status" value="1"/>
</dbReference>
<dbReference type="EMBL" id="CP009822">
    <property type="protein sequence ID" value="ATZ58888.1"/>
    <property type="molecule type" value="Genomic_DNA"/>
</dbReference>
<keyword evidence="4" id="KW-0788">Thiol protease</keyword>
<feature type="region of interest" description="Disordered" evidence="6">
    <location>
        <begin position="311"/>
        <end position="341"/>
    </location>
</feature>
<dbReference type="Gene3D" id="3.40.395.10">
    <property type="entry name" value="Adenoviral Proteinase, Chain A"/>
    <property type="match status" value="1"/>
</dbReference>
<comment type="similarity">
    <text evidence="1">Belongs to the peptidase C48 family.</text>
</comment>
<keyword evidence="9" id="KW-1185">Reference proteome</keyword>